<dbReference type="Gene3D" id="1.10.1280.10">
    <property type="entry name" value="Di-copper center containing domain from catechol oxidase"/>
    <property type="match status" value="2"/>
</dbReference>
<evidence type="ECO:0000256" key="1">
    <source>
        <dbReference type="SAM" id="SignalP"/>
    </source>
</evidence>
<dbReference type="GeneID" id="85313196"/>
<evidence type="ECO:0000259" key="2">
    <source>
        <dbReference type="Pfam" id="PF00264"/>
    </source>
</evidence>
<feature type="signal peptide" evidence="1">
    <location>
        <begin position="1"/>
        <end position="19"/>
    </location>
</feature>
<sequence length="645" mass="69998">MVLFRTGLAALSVVSAAVASTCVPRAVNTTTCNGKRYIYDGLSGYGFVPGSARDKYGDTISIGSSIAIESWERSKCGSSYEGILYGLPDRGWNTEGTLNYQPRIHKYTVRLTPVPASLSKPAQPNVEFEYLDTILLTGPDGTPTTGLDPDFAGGATYPGFPVLPAATYPGDGFGGPGAGGRRVCLDPEGLVLARGGGFWISDEYGPYVYRFDSSGKMVHAIAPPEAILPRRNDTVSFSANSPPRYDPAKLPTPGDPTLGRQNNQGFEGLTASADGKTLYVLLQSAAEQEGGASAPTRRHVRLLAYSLSNEEAPTYTGEWVVPLPTFVNAAGKDRVAAQSELHHAGGTQFLVLPRDSGAGRGMDDALSRYRRVDVFDVAGATDVAGKYDGVGDAVASAGGVLKDEITPVTYCSWLDFNVNSQLGKFGLHNGGEQDEGLLNEKWEGLALVPVSDDEEDGSGGGKEYFLFASSDNDFITQDGYMNGGLLPYQDESGFSLDNQMLVFRDAESGLACIHPDYRNKVRHTCFILYQVVTLADYGMLHYYQTPFVHNSATFLLWHRHYNWVLDQDLHDLCGYSGVFPYWGWGLDRENRQTISGTNTMYNRPPSAEAKLTDSKAFEPISRNVTIEQTMDTVGGTPLCYVYKPW</sequence>
<dbReference type="Pfam" id="PF13449">
    <property type="entry name" value="Phytase-like"/>
    <property type="match status" value="1"/>
</dbReference>
<dbReference type="AlphaFoldDB" id="A0AAJ0FMX0"/>
<dbReference type="Proteomes" id="UP001244011">
    <property type="component" value="Unassembled WGS sequence"/>
</dbReference>
<evidence type="ECO:0000259" key="3">
    <source>
        <dbReference type="Pfam" id="PF13449"/>
    </source>
</evidence>
<dbReference type="SUPFAM" id="SSF63825">
    <property type="entry name" value="YWTD domain"/>
    <property type="match status" value="1"/>
</dbReference>
<dbReference type="PANTHER" id="PTHR37957:SF1">
    <property type="entry name" value="PHYTASE-LIKE DOMAIN-CONTAINING PROTEIN"/>
    <property type="match status" value="1"/>
</dbReference>
<evidence type="ECO:0000313" key="4">
    <source>
        <dbReference type="EMBL" id="KAK1766575.1"/>
    </source>
</evidence>
<dbReference type="EMBL" id="MU839011">
    <property type="protein sequence ID" value="KAK1766575.1"/>
    <property type="molecule type" value="Genomic_DNA"/>
</dbReference>
<accession>A0AAJ0FMX0</accession>
<name>A0AAJ0FMX0_9PEZI</name>
<evidence type="ECO:0000313" key="5">
    <source>
        <dbReference type="Proteomes" id="UP001244011"/>
    </source>
</evidence>
<dbReference type="GO" id="GO:0016491">
    <property type="term" value="F:oxidoreductase activity"/>
    <property type="evidence" value="ECO:0007669"/>
    <property type="project" value="InterPro"/>
</dbReference>
<dbReference type="InterPro" id="IPR002227">
    <property type="entry name" value="Tyrosinase_Cu-bd"/>
</dbReference>
<protein>
    <submittedName>
        <fullName evidence="4">Esterase-like activity of phytase-domain-containing protein</fullName>
    </submittedName>
</protein>
<dbReference type="PANTHER" id="PTHR37957">
    <property type="entry name" value="BLR7070 PROTEIN"/>
    <property type="match status" value="1"/>
</dbReference>
<keyword evidence="5" id="KW-1185">Reference proteome</keyword>
<feature type="domain" description="Phytase-like" evidence="3">
    <location>
        <begin position="100"/>
        <end position="454"/>
    </location>
</feature>
<dbReference type="InterPro" id="IPR008922">
    <property type="entry name" value="Di-copper_centre_dom_sf"/>
</dbReference>
<comment type="caution">
    <text evidence="4">The sequence shown here is derived from an EMBL/GenBank/DDBJ whole genome shotgun (WGS) entry which is preliminary data.</text>
</comment>
<reference evidence="4" key="1">
    <citation type="submission" date="2023-06" db="EMBL/GenBank/DDBJ databases">
        <title>Genome-scale phylogeny and comparative genomics of the fungal order Sordariales.</title>
        <authorList>
            <consortium name="Lawrence Berkeley National Laboratory"/>
            <person name="Hensen N."/>
            <person name="Bonometti L."/>
            <person name="Westerberg I."/>
            <person name="Brannstrom I.O."/>
            <person name="Guillou S."/>
            <person name="Cros-Aarteil S."/>
            <person name="Calhoun S."/>
            <person name="Haridas S."/>
            <person name="Kuo A."/>
            <person name="Mondo S."/>
            <person name="Pangilinan J."/>
            <person name="Riley R."/>
            <person name="Labutti K."/>
            <person name="Andreopoulos B."/>
            <person name="Lipzen A."/>
            <person name="Chen C."/>
            <person name="Yanf M."/>
            <person name="Daum C."/>
            <person name="Ng V."/>
            <person name="Clum A."/>
            <person name="Steindorff A."/>
            <person name="Ohm R."/>
            <person name="Martin F."/>
            <person name="Silar P."/>
            <person name="Natvig D."/>
            <person name="Lalanne C."/>
            <person name="Gautier V."/>
            <person name="Ament-Velasquez S.L."/>
            <person name="Kruys A."/>
            <person name="Hutchinson M.I."/>
            <person name="Powell A.J."/>
            <person name="Barry K."/>
            <person name="Miller A.N."/>
            <person name="Grigoriev I.V."/>
            <person name="Debuchy R."/>
            <person name="Gladieux P."/>
            <person name="Thoren M.H."/>
            <person name="Johannesson H."/>
        </authorList>
    </citation>
    <scope>NUCLEOTIDE SEQUENCE</scope>
    <source>
        <strain evidence="4">8032-3</strain>
    </source>
</reference>
<dbReference type="RefSeq" id="XP_060282788.1">
    <property type="nucleotide sequence ID" value="XM_060430009.1"/>
</dbReference>
<keyword evidence="1" id="KW-0732">Signal</keyword>
<feature type="chain" id="PRO_5042570771" evidence="1">
    <location>
        <begin position="20"/>
        <end position="645"/>
    </location>
</feature>
<dbReference type="InterPro" id="IPR027372">
    <property type="entry name" value="Phytase-like_dom"/>
</dbReference>
<proteinExistence type="predicted"/>
<feature type="domain" description="Tyrosinase copper-binding" evidence="2">
    <location>
        <begin position="539"/>
        <end position="608"/>
    </location>
</feature>
<dbReference type="Pfam" id="PF00264">
    <property type="entry name" value="Tyrosinase"/>
    <property type="match status" value="1"/>
</dbReference>
<gene>
    <name evidence="4" type="ORF">QBC33DRAFT_559888</name>
</gene>
<organism evidence="4 5">
    <name type="scientific">Phialemonium atrogriseum</name>
    <dbReference type="NCBI Taxonomy" id="1093897"/>
    <lineage>
        <taxon>Eukaryota</taxon>
        <taxon>Fungi</taxon>
        <taxon>Dikarya</taxon>
        <taxon>Ascomycota</taxon>
        <taxon>Pezizomycotina</taxon>
        <taxon>Sordariomycetes</taxon>
        <taxon>Sordariomycetidae</taxon>
        <taxon>Cephalothecales</taxon>
        <taxon>Cephalothecaceae</taxon>
        <taxon>Phialemonium</taxon>
    </lineage>
</organism>
<dbReference type="SUPFAM" id="SSF48056">
    <property type="entry name" value="Di-copper centre-containing domain"/>
    <property type="match status" value="1"/>
</dbReference>